<dbReference type="SUPFAM" id="SSF69593">
    <property type="entry name" value="Glycerol-3-phosphate (1)-acyltransferase"/>
    <property type="match status" value="1"/>
</dbReference>
<accession>A0A6M0RWN7</accession>
<feature type="domain" description="Phospholipid/glycerol acyltransferase" evidence="3">
    <location>
        <begin position="55"/>
        <end position="182"/>
    </location>
</feature>
<reference evidence="4 5" key="1">
    <citation type="journal article" date="2020" name="Microb. Ecol.">
        <title>Ecogenomics of the Marine Benthic Filamentous Cyanobacterium Adonisia.</title>
        <authorList>
            <person name="Walter J.M."/>
            <person name="Coutinho F.H."/>
            <person name="Leomil L."/>
            <person name="Hargreaves P.I."/>
            <person name="Campeao M.E."/>
            <person name="Vieira V.V."/>
            <person name="Silva B.S."/>
            <person name="Fistarol G.O."/>
            <person name="Salomon P.S."/>
            <person name="Sawabe T."/>
            <person name="Mino S."/>
            <person name="Hosokawa M."/>
            <person name="Miyashita H."/>
            <person name="Maruyama F."/>
            <person name="van Verk M.C."/>
            <person name="Dutilh B.E."/>
            <person name="Thompson C.C."/>
            <person name="Thompson F.L."/>
        </authorList>
    </citation>
    <scope>NUCLEOTIDE SEQUENCE [LARGE SCALE GENOMIC DNA]</scope>
    <source>
        <strain evidence="4 5">CCMR0081</strain>
    </source>
</reference>
<dbReference type="InterPro" id="IPR002123">
    <property type="entry name" value="Plipid/glycerol_acylTrfase"/>
</dbReference>
<dbReference type="Pfam" id="PF01553">
    <property type="entry name" value="Acyltransferase"/>
    <property type="match status" value="1"/>
</dbReference>
<evidence type="ECO:0000313" key="4">
    <source>
        <dbReference type="EMBL" id="NEZ60644.1"/>
    </source>
</evidence>
<gene>
    <name evidence="4" type="ORF">DXZ20_34395</name>
</gene>
<evidence type="ECO:0000259" key="3">
    <source>
        <dbReference type="SMART" id="SM00563"/>
    </source>
</evidence>
<proteinExistence type="predicted"/>
<dbReference type="CDD" id="cd06551">
    <property type="entry name" value="LPLAT"/>
    <property type="match status" value="1"/>
</dbReference>
<evidence type="ECO:0000256" key="2">
    <source>
        <dbReference type="ARBA" id="ARBA00023315"/>
    </source>
</evidence>
<keyword evidence="5" id="KW-1185">Reference proteome</keyword>
<organism evidence="4 5">
    <name type="scientific">Adonisia turfae CCMR0081</name>
    <dbReference type="NCBI Taxonomy" id="2292702"/>
    <lineage>
        <taxon>Bacteria</taxon>
        <taxon>Bacillati</taxon>
        <taxon>Cyanobacteriota</taxon>
        <taxon>Adonisia</taxon>
        <taxon>Adonisia turfae</taxon>
    </lineage>
</organism>
<sequence>MVAETALFFPPKPKPLLIRLVQSVSYLVLQRLYRCGLVVSDDDVAKLRALDGARVVYVCNHPTMEDGMVLFSLAARVGQLWHYIVARESFKGLQGPFLQWMGCYSIRRGLGDRASIAQTLSLLREPGAQVVIFPEGGCSYQNDTVMPFRSGAIQMPMQVIAQLMKKTPDADLYVVPISLKYRYTQPMTSVIQETLQGLEDELGLVSEDPQDFYQRLLAIASLIITRIETEFGLTREPDQDWNQRISRLRNHVISQCEQQLDLESNGAPIRERVYRIQALLEAEEPKTVAEGDALYWTTVRLLNFDAIYDGYVAAKPTPERFLDTLMRLEREVYQVEHIQPKAHRQAVFRVGEPINLKDYVKEFRADKAGTVARLTEQLRTAVQDNLAV</sequence>
<dbReference type="EMBL" id="QXHD01000004">
    <property type="protein sequence ID" value="NEZ60644.1"/>
    <property type="molecule type" value="Genomic_DNA"/>
</dbReference>
<dbReference type="Proteomes" id="UP000481033">
    <property type="component" value="Unassembled WGS sequence"/>
</dbReference>
<dbReference type="AlphaFoldDB" id="A0A6M0RWN7"/>
<name>A0A6M0RWN7_9CYAN</name>
<keyword evidence="1 4" id="KW-0808">Transferase</keyword>
<dbReference type="GO" id="GO:0006654">
    <property type="term" value="P:phosphatidic acid biosynthetic process"/>
    <property type="evidence" value="ECO:0007669"/>
    <property type="project" value="TreeGrafter"/>
</dbReference>
<evidence type="ECO:0000256" key="1">
    <source>
        <dbReference type="ARBA" id="ARBA00022679"/>
    </source>
</evidence>
<protein>
    <submittedName>
        <fullName evidence="4">1-acyl-sn-glycerol-3-phosphate acyltransferase</fullName>
    </submittedName>
</protein>
<dbReference type="PANTHER" id="PTHR10434">
    <property type="entry name" value="1-ACYL-SN-GLYCEROL-3-PHOSPHATE ACYLTRANSFERASE"/>
    <property type="match status" value="1"/>
</dbReference>
<comment type="caution">
    <text evidence="4">The sequence shown here is derived from an EMBL/GenBank/DDBJ whole genome shotgun (WGS) entry which is preliminary data.</text>
</comment>
<dbReference type="RefSeq" id="WP_163660616.1">
    <property type="nucleotide sequence ID" value="NZ_QXHD01000004.1"/>
</dbReference>
<dbReference type="SMART" id="SM00563">
    <property type="entry name" value="PlsC"/>
    <property type="match status" value="1"/>
</dbReference>
<keyword evidence="2 4" id="KW-0012">Acyltransferase</keyword>
<dbReference type="PANTHER" id="PTHR10434:SF11">
    <property type="entry name" value="1-ACYL-SN-GLYCEROL-3-PHOSPHATE ACYLTRANSFERASE"/>
    <property type="match status" value="1"/>
</dbReference>
<evidence type="ECO:0000313" key="5">
    <source>
        <dbReference type="Proteomes" id="UP000481033"/>
    </source>
</evidence>
<dbReference type="GO" id="GO:0003841">
    <property type="term" value="F:1-acylglycerol-3-phosphate O-acyltransferase activity"/>
    <property type="evidence" value="ECO:0007669"/>
    <property type="project" value="TreeGrafter"/>
</dbReference>